<evidence type="ECO:0000256" key="2">
    <source>
        <dbReference type="ARBA" id="ARBA00004777"/>
    </source>
</evidence>
<keyword evidence="4 8" id="KW-0285">Flavoprotein</keyword>
<proteinExistence type="inferred from homology"/>
<evidence type="ECO:0000256" key="1">
    <source>
        <dbReference type="ARBA" id="ARBA00001974"/>
    </source>
</evidence>
<comment type="catalytic activity">
    <reaction evidence="7">
        <text>(6S)-5-methyl-5,6,7,8-tetrahydrofolate + NAD(+) = (6R)-5,10-methylene-5,6,7,8-tetrahydrofolate + NADH + H(+)</text>
        <dbReference type="Rhea" id="RHEA:19821"/>
        <dbReference type="ChEBI" id="CHEBI:15378"/>
        <dbReference type="ChEBI" id="CHEBI:15636"/>
        <dbReference type="ChEBI" id="CHEBI:18608"/>
        <dbReference type="ChEBI" id="CHEBI:57540"/>
        <dbReference type="ChEBI" id="CHEBI:57945"/>
        <dbReference type="EC" id="1.5.1.54"/>
    </reaction>
    <physiologicalReaction direction="right-to-left" evidence="7">
        <dbReference type="Rhea" id="RHEA:19823"/>
    </physiologicalReaction>
</comment>
<evidence type="ECO:0000256" key="5">
    <source>
        <dbReference type="ARBA" id="ARBA00022827"/>
    </source>
</evidence>
<organism evidence="9 10">
    <name type="scientific">Levilactobacillus spicheri</name>
    <dbReference type="NCBI Taxonomy" id="216463"/>
    <lineage>
        <taxon>Bacteria</taxon>
        <taxon>Bacillati</taxon>
        <taxon>Bacillota</taxon>
        <taxon>Bacilli</taxon>
        <taxon>Lactobacillales</taxon>
        <taxon>Lactobacillaceae</taxon>
        <taxon>Levilactobacillus</taxon>
    </lineage>
</organism>
<sequence length="284" mass="30997">MSSIQPPTLSFEVFPPQSPADRASLLATLDQLRGCHPAFVSVTYTNHQLDYEQATLGLAQTVQARVGCPVMVHLLAAYTSKTQVSRILADLESLGVTQILGLRGDLDPGQTPGTDFPHASDLIRFIKARNPQFRLAGAGYPAGHPESPTREADLAHLQEKVAAGCDRVMTQVFYDNQQFDRFRADCVARGITVPILAGILPILSRQQALRVETDFGARLPQPLRTRLDRVWDDPVAFRAVGLDYAVEQITDLVAHGVAGIHLFTLNQASTVAAIYARTAALFEK</sequence>
<dbReference type="RefSeq" id="WP_045807013.1">
    <property type="nucleotide sequence ID" value="NZ_JZCR01000011.1"/>
</dbReference>
<dbReference type="EMBL" id="JZCR01000011">
    <property type="protein sequence ID" value="KJW13060.1"/>
    <property type="molecule type" value="Genomic_DNA"/>
</dbReference>
<comment type="cofactor">
    <cofactor evidence="1 8">
        <name>FAD</name>
        <dbReference type="ChEBI" id="CHEBI:57692"/>
    </cofactor>
</comment>
<evidence type="ECO:0000313" key="10">
    <source>
        <dbReference type="Proteomes" id="UP000033491"/>
    </source>
</evidence>
<dbReference type="PANTHER" id="PTHR45754">
    <property type="entry name" value="METHYLENETETRAHYDROFOLATE REDUCTASE"/>
    <property type="match status" value="1"/>
</dbReference>
<comment type="caution">
    <text evidence="9">The sequence shown here is derived from an EMBL/GenBank/DDBJ whole genome shotgun (WGS) entry which is preliminary data.</text>
</comment>
<dbReference type="STRING" id="216463.VC81_04800"/>
<gene>
    <name evidence="9" type="ORF">VC81_04800</name>
</gene>
<reference evidence="9 10" key="1">
    <citation type="submission" date="2015-03" db="EMBL/GenBank/DDBJ databases">
        <authorList>
            <person name="Zheng J."/>
            <person name="Ganezle M."/>
        </authorList>
    </citation>
    <scope>NUCLEOTIDE SEQUENCE [LARGE SCALE GENOMIC DNA]</scope>
    <source>
        <strain evidence="9 10">LP38</strain>
    </source>
</reference>
<dbReference type="Pfam" id="PF02219">
    <property type="entry name" value="MTHFR"/>
    <property type="match status" value="1"/>
</dbReference>
<dbReference type="InterPro" id="IPR003171">
    <property type="entry name" value="Mehydrof_redctse-like"/>
</dbReference>
<dbReference type="OrthoDB" id="9812555at2"/>
<dbReference type="AlphaFoldDB" id="A0A0F3RT39"/>
<dbReference type="InterPro" id="IPR029041">
    <property type="entry name" value="FAD-linked_oxidoreductase-like"/>
</dbReference>
<dbReference type="GO" id="GO:0106312">
    <property type="term" value="F:methylenetetrahydrofolate reductase (NADH) activity"/>
    <property type="evidence" value="ECO:0007669"/>
    <property type="project" value="UniProtKB-EC"/>
</dbReference>
<name>A0A0F3RT39_9LACO</name>
<keyword evidence="6 8" id="KW-0560">Oxidoreductase</keyword>
<dbReference type="Gene3D" id="3.20.20.220">
    <property type="match status" value="1"/>
</dbReference>
<dbReference type="PANTHER" id="PTHR45754:SF3">
    <property type="entry name" value="METHYLENETETRAHYDROFOLATE REDUCTASE (NADPH)"/>
    <property type="match status" value="1"/>
</dbReference>
<dbReference type="GO" id="GO:0035999">
    <property type="term" value="P:tetrahydrofolate interconversion"/>
    <property type="evidence" value="ECO:0007669"/>
    <property type="project" value="UniProtKB-UniPathway"/>
</dbReference>
<dbReference type="GO" id="GO:0071949">
    <property type="term" value="F:FAD binding"/>
    <property type="evidence" value="ECO:0007669"/>
    <property type="project" value="TreeGrafter"/>
</dbReference>
<evidence type="ECO:0000256" key="7">
    <source>
        <dbReference type="ARBA" id="ARBA00048628"/>
    </source>
</evidence>
<dbReference type="GO" id="GO:0005829">
    <property type="term" value="C:cytosol"/>
    <property type="evidence" value="ECO:0007669"/>
    <property type="project" value="TreeGrafter"/>
</dbReference>
<evidence type="ECO:0000313" key="9">
    <source>
        <dbReference type="EMBL" id="KJW13060.1"/>
    </source>
</evidence>
<keyword evidence="5 8" id="KW-0274">FAD</keyword>
<protein>
    <recommendedName>
        <fullName evidence="8">Methylenetetrahydrofolate reductase</fullName>
    </recommendedName>
</protein>
<dbReference type="SUPFAM" id="SSF51730">
    <property type="entry name" value="FAD-linked oxidoreductase"/>
    <property type="match status" value="1"/>
</dbReference>
<accession>A0A0F3RT39</accession>
<dbReference type="PATRIC" id="fig|216463.3.peg.64"/>
<dbReference type="CDD" id="cd00537">
    <property type="entry name" value="MTHFR"/>
    <property type="match status" value="1"/>
</dbReference>
<dbReference type="GO" id="GO:0009086">
    <property type="term" value="P:methionine biosynthetic process"/>
    <property type="evidence" value="ECO:0007669"/>
    <property type="project" value="TreeGrafter"/>
</dbReference>
<comment type="pathway">
    <text evidence="2 8">One-carbon metabolism; tetrahydrofolate interconversion.</text>
</comment>
<evidence type="ECO:0000256" key="8">
    <source>
        <dbReference type="RuleBase" id="RU003862"/>
    </source>
</evidence>
<evidence type="ECO:0000256" key="4">
    <source>
        <dbReference type="ARBA" id="ARBA00022630"/>
    </source>
</evidence>
<comment type="similarity">
    <text evidence="3 8">Belongs to the methylenetetrahydrofolate reductase family.</text>
</comment>
<dbReference type="Proteomes" id="UP000033491">
    <property type="component" value="Unassembled WGS sequence"/>
</dbReference>
<evidence type="ECO:0000256" key="6">
    <source>
        <dbReference type="ARBA" id="ARBA00023002"/>
    </source>
</evidence>
<evidence type="ECO:0000256" key="3">
    <source>
        <dbReference type="ARBA" id="ARBA00006743"/>
    </source>
</evidence>
<dbReference type="UniPathway" id="UPA00193"/>